<name>A0A1E5W6T1_9POAL</name>
<dbReference type="InterPro" id="IPR002347">
    <property type="entry name" value="SDR_fam"/>
</dbReference>
<dbReference type="Pfam" id="PF00106">
    <property type="entry name" value="adh_short"/>
    <property type="match status" value="1"/>
</dbReference>
<dbReference type="EMBL" id="LWDX02019738">
    <property type="protein sequence ID" value="OEL33149.1"/>
    <property type="molecule type" value="Genomic_DNA"/>
</dbReference>
<comment type="caution">
    <text evidence="1">The sequence shown here is derived from an EMBL/GenBank/DDBJ whole genome shotgun (WGS) entry which is preliminary data.</text>
</comment>
<dbReference type="GO" id="GO:0047560">
    <property type="term" value="F:3-dehydrosphinganine reductase activity"/>
    <property type="evidence" value="ECO:0007669"/>
    <property type="project" value="TreeGrafter"/>
</dbReference>
<dbReference type="GO" id="GO:0006666">
    <property type="term" value="P:3-keto-sphinganine metabolic process"/>
    <property type="evidence" value="ECO:0007669"/>
    <property type="project" value="TreeGrafter"/>
</dbReference>
<dbReference type="SUPFAM" id="SSF51735">
    <property type="entry name" value="NAD(P)-binding Rossmann-fold domains"/>
    <property type="match status" value="1"/>
</dbReference>
<evidence type="ECO:0000313" key="2">
    <source>
        <dbReference type="Proteomes" id="UP000095767"/>
    </source>
</evidence>
<dbReference type="PANTHER" id="PTHR43550:SF3">
    <property type="entry name" value="3-KETODIHYDROSPHINGOSINE REDUCTASE"/>
    <property type="match status" value="1"/>
</dbReference>
<proteinExistence type="predicted"/>
<reference evidence="1 2" key="1">
    <citation type="submission" date="2016-09" db="EMBL/GenBank/DDBJ databases">
        <title>The draft genome of Dichanthelium oligosanthes: A C3 panicoid grass species.</title>
        <authorList>
            <person name="Studer A.J."/>
            <person name="Schnable J.C."/>
            <person name="Brutnell T.P."/>
        </authorList>
    </citation>
    <scope>NUCLEOTIDE SEQUENCE [LARGE SCALE GENOMIC DNA]</scope>
    <source>
        <strain evidence="2">cv. Kellogg 1175</strain>
        <tissue evidence="1">Leaf</tissue>
    </source>
</reference>
<dbReference type="GO" id="GO:0005789">
    <property type="term" value="C:endoplasmic reticulum membrane"/>
    <property type="evidence" value="ECO:0007669"/>
    <property type="project" value="TreeGrafter"/>
</dbReference>
<organism evidence="1 2">
    <name type="scientific">Dichanthelium oligosanthes</name>
    <dbReference type="NCBI Taxonomy" id="888268"/>
    <lineage>
        <taxon>Eukaryota</taxon>
        <taxon>Viridiplantae</taxon>
        <taxon>Streptophyta</taxon>
        <taxon>Embryophyta</taxon>
        <taxon>Tracheophyta</taxon>
        <taxon>Spermatophyta</taxon>
        <taxon>Magnoliopsida</taxon>
        <taxon>Liliopsida</taxon>
        <taxon>Poales</taxon>
        <taxon>Poaceae</taxon>
        <taxon>PACMAD clade</taxon>
        <taxon>Panicoideae</taxon>
        <taxon>Panicodae</taxon>
        <taxon>Paniceae</taxon>
        <taxon>Dichantheliinae</taxon>
        <taxon>Dichanthelium</taxon>
    </lineage>
</organism>
<dbReference type="Proteomes" id="UP000095767">
    <property type="component" value="Unassembled WGS sequence"/>
</dbReference>
<gene>
    <name evidence="1" type="ORF">BAE44_0005832</name>
</gene>
<dbReference type="PANTHER" id="PTHR43550">
    <property type="entry name" value="3-KETODIHYDROSPHINGOSINE REDUCTASE"/>
    <property type="match status" value="1"/>
</dbReference>
<dbReference type="AlphaFoldDB" id="A0A1E5W6T1"/>
<accession>A0A1E5W6T1</accession>
<keyword evidence="2" id="KW-1185">Reference proteome</keyword>
<protein>
    <submittedName>
        <fullName evidence="1">3-dehydrosphinganine reductase TSC10A</fullName>
    </submittedName>
</protein>
<sequence>MAMRLLMAPWMRSRSRVMVPWMRSGWRSMAPRMSPRPAIESMTPRTVGIYGYVAYSASKFALRGLGEALQHEVIKDNIHVSIIFPPKTETPGFLDVLKGRPELTGIIAGSSSGMKADGVAKKALDGIKSGKFIIPCNFEGTMLAVATAGLSTQSSPIMAFVEVTTAGLMRFSALCYQWSWFSTIENYYAKNRKHE</sequence>
<dbReference type="GO" id="GO:0030148">
    <property type="term" value="P:sphingolipid biosynthetic process"/>
    <property type="evidence" value="ECO:0007669"/>
    <property type="project" value="TreeGrafter"/>
</dbReference>
<evidence type="ECO:0000313" key="1">
    <source>
        <dbReference type="EMBL" id="OEL33149.1"/>
    </source>
</evidence>
<dbReference type="Gene3D" id="3.40.50.720">
    <property type="entry name" value="NAD(P)-binding Rossmann-like Domain"/>
    <property type="match status" value="1"/>
</dbReference>
<dbReference type="InterPro" id="IPR036291">
    <property type="entry name" value="NAD(P)-bd_dom_sf"/>
</dbReference>
<dbReference type="OrthoDB" id="37659at2759"/>
<dbReference type="STRING" id="888268.A0A1E5W6T1"/>